<dbReference type="InterPro" id="IPR026015">
    <property type="entry name" value="ATP_synth_OSCP/delta_N_sf"/>
</dbReference>
<dbReference type="GO" id="GO:0005886">
    <property type="term" value="C:plasma membrane"/>
    <property type="evidence" value="ECO:0007669"/>
    <property type="project" value="UniProtKB-SubCell"/>
</dbReference>
<dbReference type="Proteomes" id="UP000643672">
    <property type="component" value="Unassembled WGS sequence"/>
</dbReference>
<evidence type="ECO:0000313" key="9">
    <source>
        <dbReference type="EMBL" id="CAB5497436.1"/>
    </source>
</evidence>
<comment type="function">
    <text evidence="8">This protein is part of the stalk that links CF(0) to CF(1). It either transmits conformational changes from CF(0) to CF(1) or is implicated in proton conduction.</text>
</comment>
<dbReference type="HAMAP" id="MF_01416">
    <property type="entry name" value="ATP_synth_delta_bact"/>
    <property type="match status" value="1"/>
</dbReference>
<keyword evidence="5 8" id="KW-0472">Membrane</keyword>
<keyword evidence="2 8" id="KW-0813">Transport</keyword>
<keyword evidence="12" id="KW-1185">Reference proteome</keyword>
<dbReference type="Proteomes" id="UP000182798">
    <property type="component" value="Unassembled WGS sequence"/>
</dbReference>
<sequence>MELTTIAKPYANAIFEIAQQNKSYADWKEVLTVGALVADDTTMRAFVASPSSSKSDKVETMVAVFKSALNRVLSKQESSFVNLLLENGRMEILPAILELFETMGNLNGDTKTFHIVSAYQLSEKEKAQIVSDLSNKYSTTVNIDVTVDENLVGGVVIKEGDKVIDLSIQARIGELGSHLSVTY</sequence>
<dbReference type="NCBIfam" id="TIGR01145">
    <property type="entry name" value="ATP_synt_delta"/>
    <property type="match status" value="1"/>
</dbReference>
<evidence type="ECO:0000256" key="5">
    <source>
        <dbReference type="ARBA" id="ARBA00023136"/>
    </source>
</evidence>
<evidence type="ECO:0000313" key="12">
    <source>
        <dbReference type="Proteomes" id="UP000643672"/>
    </source>
</evidence>
<reference evidence="10" key="2">
    <citation type="journal article" date="2017" name="Stand. Genomic Sci.">
        <title>Genome sequence of the sulfur-oxidizing Bathymodiolus thermophilus gill endosymbiont.</title>
        <authorList>
            <person name="Ponnudurai R."/>
            <person name="Sayavedra L."/>
            <person name="Kleiner M."/>
            <person name="Heiden S.E."/>
            <person name="Thurmer A."/>
            <person name="Felbeck H."/>
            <person name="Schluter R."/>
            <person name="Sievert S.M."/>
            <person name="Daniel R."/>
            <person name="Schweder T."/>
            <person name="Markert S."/>
        </authorList>
    </citation>
    <scope>NUCLEOTIDE SEQUENCE</scope>
    <source>
        <strain evidence="10">BAT/CrabSpa'14</strain>
    </source>
</reference>
<keyword evidence="8" id="KW-1003">Cell membrane</keyword>
<dbReference type="SUPFAM" id="SSF47928">
    <property type="entry name" value="N-terminal domain of the delta subunit of the F1F0-ATP synthase"/>
    <property type="match status" value="1"/>
</dbReference>
<evidence type="ECO:0000313" key="11">
    <source>
        <dbReference type="Proteomes" id="UP000182798"/>
    </source>
</evidence>
<reference evidence="9 12" key="3">
    <citation type="submission" date="2020-05" db="EMBL/GenBank/DDBJ databases">
        <authorList>
            <person name="Petersen J."/>
            <person name="Sayavedra L."/>
        </authorList>
    </citation>
    <scope>NUCLEOTIDE SEQUENCE [LARGE SCALE GENOMIC DNA]</scope>
    <source>
        <strain evidence="9">B thermophilus SOXS</strain>
    </source>
</reference>
<gene>
    <name evidence="8" type="primary">atpH</name>
    <name evidence="10" type="ORF">BGC33_09595</name>
    <name evidence="9" type="ORF">THERMOS_672</name>
</gene>
<dbReference type="PROSITE" id="PS00389">
    <property type="entry name" value="ATPASE_DELTA"/>
    <property type="match status" value="1"/>
</dbReference>
<keyword evidence="9" id="KW-0378">Hydrolase</keyword>
<dbReference type="PANTHER" id="PTHR11910">
    <property type="entry name" value="ATP SYNTHASE DELTA CHAIN"/>
    <property type="match status" value="1"/>
</dbReference>
<comment type="caution">
    <text evidence="10">The sequence shown here is derived from an EMBL/GenBank/DDBJ whole genome shotgun (WGS) entry which is preliminary data.</text>
</comment>
<dbReference type="GO" id="GO:0016787">
    <property type="term" value="F:hydrolase activity"/>
    <property type="evidence" value="ECO:0007669"/>
    <property type="project" value="UniProtKB-KW"/>
</dbReference>
<keyword evidence="4 8" id="KW-0406">Ion transport</keyword>
<dbReference type="Pfam" id="PF00213">
    <property type="entry name" value="OSCP"/>
    <property type="match status" value="1"/>
</dbReference>
<evidence type="ECO:0000256" key="3">
    <source>
        <dbReference type="ARBA" id="ARBA00022781"/>
    </source>
</evidence>
<evidence type="ECO:0000256" key="4">
    <source>
        <dbReference type="ARBA" id="ARBA00023065"/>
    </source>
</evidence>
<dbReference type="OrthoDB" id="9816221at2"/>
<dbReference type="RefSeq" id="WP_071564900.1">
    <property type="nucleotide sequence ID" value="NZ_CAESAQ020000040.1"/>
</dbReference>
<proteinExistence type="inferred from homology"/>
<name>A0A1J5TVI6_9GAMM</name>
<dbReference type="NCBIfam" id="NF004402">
    <property type="entry name" value="PRK05758.2-2"/>
    <property type="match status" value="1"/>
</dbReference>
<evidence type="ECO:0000256" key="2">
    <source>
        <dbReference type="ARBA" id="ARBA00022448"/>
    </source>
</evidence>
<dbReference type="InterPro" id="IPR000711">
    <property type="entry name" value="ATPase_OSCP/dsu"/>
</dbReference>
<dbReference type="PRINTS" id="PR00125">
    <property type="entry name" value="ATPASEDELTA"/>
</dbReference>
<reference evidence="11" key="1">
    <citation type="submission" date="2016-09" db="EMBL/GenBank/DDBJ databases">
        <title>Genome Sequence of Bathymodiolus thermophilus sulfur-oxidizing gill endosymbiont.</title>
        <authorList>
            <person name="Ponnudurai R."/>
            <person name="Kleiner M."/>
            <person name="Sayavedra L."/>
            <person name="Thuermer A."/>
            <person name="Felbeck H."/>
            <person name="Schlueter R."/>
            <person name="Schweder T."/>
            <person name="Markert S."/>
        </authorList>
    </citation>
    <scope>NUCLEOTIDE SEQUENCE [LARGE SCALE GENOMIC DNA]</scope>
    <source>
        <strain evidence="11">BAT/CrabSpa'14</strain>
    </source>
</reference>
<comment type="function">
    <text evidence="8">F(1)F(0) ATP synthase produces ATP from ADP in the presence of a proton or sodium gradient. F-type ATPases consist of two structural domains, F(1) containing the extramembraneous catalytic core and F(0) containing the membrane proton channel, linked together by a central stalk and a peripheral stalk. During catalysis, ATP synthesis in the catalytic domain of F(1) is coupled via a rotary mechanism of the central stalk subunits to proton translocation.</text>
</comment>
<organism evidence="10 11">
    <name type="scientific">Bathymodiolus thermophilus thioautotrophic gill symbiont</name>
    <dbReference type="NCBI Taxonomy" id="2360"/>
    <lineage>
        <taxon>Bacteria</taxon>
        <taxon>Pseudomonadati</taxon>
        <taxon>Pseudomonadota</taxon>
        <taxon>Gammaproteobacteria</taxon>
        <taxon>sulfur-oxidizing symbionts</taxon>
    </lineage>
</organism>
<dbReference type="EMBL" id="CAESAQ020000040">
    <property type="protein sequence ID" value="CAB5497436.1"/>
    <property type="molecule type" value="Genomic_DNA"/>
</dbReference>
<dbReference type="GO" id="GO:0046933">
    <property type="term" value="F:proton-transporting ATP synthase activity, rotational mechanism"/>
    <property type="evidence" value="ECO:0007669"/>
    <property type="project" value="UniProtKB-UniRule"/>
</dbReference>
<evidence type="ECO:0000313" key="10">
    <source>
        <dbReference type="EMBL" id="OIR24188.1"/>
    </source>
</evidence>
<evidence type="ECO:0000256" key="6">
    <source>
        <dbReference type="ARBA" id="ARBA00023196"/>
    </source>
</evidence>
<keyword evidence="6 8" id="KW-0139">CF(1)</keyword>
<dbReference type="Gene3D" id="1.10.520.20">
    <property type="entry name" value="N-terminal domain of the delta subunit of the F1F0-ATP synthase"/>
    <property type="match status" value="1"/>
</dbReference>
<dbReference type="InterPro" id="IPR020781">
    <property type="entry name" value="ATPase_OSCP/d_CS"/>
</dbReference>
<keyword evidence="7 8" id="KW-0066">ATP synthesis</keyword>
<protein>
    <recommendedName>
        <fullName evidence="8">ATP synthase subunit delta</fullName>
    </recommendedName>
    <alternativeName>
        <fullName evidence="8">ATP synthase F(1) sector subunit delta</fullName>
    </alternativeName>
    <alternativeName>
        <fullName evidence="8">F-type ATPase subunit delta</fullName>
        <shortName evidence="8">F-ATPase subunit delta</shortName>
    </alternativeName>
</protein>
<evidence type="ECO:0000256" key="7">
    <source>
        <dbReference type="ARBA" id="ARBA00023310"/>
    </source>
</evidence>
<dbReference type="GO" id="GO:0045259">
    <property type="term" value="C:proton-transporting ATP synthase complex"/>
    <property type="evidence" value="ECO:0007669"/>
    <property type="project" value="UniProtKB-KW"/>
</dbReference>
<comment type="subcellular location">
    <subcellularLocation>
        <location evidence="8">Cell membrane</location>
        <topology evidence="8">Peripheral membrane protein</topology>
    </subcellularLocation>
    <subcellularLocation>
        <location evidence="1">Membrane</location>
    </subcellularLocation>
</comment>
<dbReference type="EMBL" id="MIQH01000807">
    <property type="protein sequence ID" value="OIR24188.1"/>
    <property type="molecule type" value="Genomic_DNA"/>
</dbReference>
<keyword evidence="3 8" id="KW-0375">Hydrogen ion transport</keyword>
<comment type="similarity">
    <text evidence="8">Belongs to the ATPase delta chain family.</text>
</comment>
<evidence type="ECO:0000256" key="8">
    <source>
        <dbReference type="HAMAP-Rule" id="MF_01416"/>
    </source>
</evidence>
<evidence type="ECO:0000256" key="1">
    <source>
        <dbReference type="ARBA" id="ARBA00004370"/>
    </source>
</evidence>
<dbReference type="AlphaFoldDB" id="A0A1J5TVI6"/>
<accession>A0A1J5TVI6</accession>